<keyword evidence="4" id="KW-0418">Kinase</keyword>
<feature type="compositionally biased region" description="Acidic residues" evidence="7">
    <location>
        <begin position="634"/>
        <end position="656"/>
    </location>
</feature>
<evidence type="ECO:0000256" key="1">
    <source>
        <dbReference type="ARBA" id="ARBA00022527"/>
    </source>
</evidence>
<gene>
    <name evidence="9" type="ORF">PBIL07802_LOCUS23782</name>
</gene>
<dbReference type="Gene3D" id="1.10.510.10">
    <property type="entry name" value="Transferase(Phosphotransferase) domain 1"/>
    <property type="match status" value="2"/>
</dbReference>
<evidence type="ECO:0000256" key="7">
    <source>
        <dbReference type="SAM" id="MobiDB-lite"/>
    </source>
</evidence>
<dbReference type="Gene3D" id="3.30.200.20">
    <property type="entry name" value="Phosphorylase Kinase, domain 1"/>
    <property type="match status" value="1"/>
</dbReference>
<dbReference type="InterPro" id="IPR011009">
    <property type="entry name" value="Kinase-like_dom_sf"/>
</dbReference>
<feature type="region of interest" description="Disordered" evidence="7">
    <location>
        <begin position="744"/>
        <end position="764"/>
    </location>
</feature>
<evidence type="ECO:0000313" key="9">
    <source>
        <dbReference type="EMBL" id="CAE0261489.1"/>
    </source>
</evidence>
<evidence type="ECO:0000256" key="6">
    <source>
        <dbReference type="PROSITE-ProRule" id="PRU10141"/>
    </source>
</evidence>
<evidence type="ECO:0000256" key="5">
    <source>
        <dbReference type="ARBA" id="ARBA00022840"/>
    </source>
</evidence>
<feature type="domain" description="Protein kinase" evidence="8">
    <location>
        <begin position="123"/>
        <end position="703"/>
    </location>
</feature>
<dbReference type="PROSITE" id="PS50011">
    <property type="entry name" value="PROTEIN_KINASE_DOM"/>
    <property type="match status" value="1"/>
</dbReference>
<feature type="compositionally biased region" description="Basic and acidic residues" evidence="7">
    <location>
        <begin position="751"/>
        <end position="764"/>
    </location>
</feature>
<feature type="compositionally biased region" description="Basic and acidic residues" evidence="7">
    <location>
        <begin position="460"/>
        <end position="492"/>
    </location>
</feature>
<feature type="region of interest" description="Disordered" evidence="7">
    <location>
        <begin position="527"/>
        <end position="658"/>
    </location>
</feature>
<dbReference type="GO" id="GO:0005524">
    <property type="term" value="F:ATP binding"/>
    <property type="evidence" value="ECO:0007669"/>
    <property type="project" value="UniProtKB-UniRule"/>
</dbReference>
<feature type="compositionally biased region" description="Basic and acidic residues" evidence="7">
    <location>
        <begin position="552"/>
        <end position="633"/>
    </location>
</feature>
<dbReference type="GO" id="GO:0005634">
    <property type="term" value="C:nucleus"/>
    <property type="evidence" value="ECO:0007669"/>
    <property type="project" value="TreeGrafter"/>
</dbReference>
<evidence type="ECO:0000256" key="4">
    <source>
        <dbReference type="ARBA" id="ARBA00022777"/>
    </source>
</evidence>
<keyword evidence="3 6" id="KW-0547">Nucleotide-binding</keyword>
<dbReference type="SUPFAM" id="SSF56112">
    <property type="entry name" value="Protein kinase-like (PK-like)"/>
    <property type="match status" value="1"/>
</dbReference>
<feature type="compositionally biased region" description="Basic and acidic residues" evidence="7">
    <location>
        <begin position="36"/>
        <end position="61"/>
    </location>
</feature>
<organism evidence="9">
    <name type="scientific">Palpitomonas bilix</name>
    <dbReference type="NCBI Taxonomy" id="652834"/>
    <lineage>
        <taxon>Eukaryota</taxon>
        <taxon>Eukaryota incertae sedis</taxon>
    </lineage>
</organism>
<keyword evidence="1" id="KW-0723">Serine/threonine-protein kinase</keyword>
<dbReference type="PROSITE" id="PS00108">
    <property type="entry name" value="PROTEIN_KINASE_ST"/>
    <property type="match status" value="1"/>
</dbReference>
<dbReference type="AlphaFoldDB" id="A0A7S3DMP8"/>
<dbReference type="InterPro" id="IPR008271">
    <property type="entry name" value="Ser/Thr_kinase_AS"/>
</dbReference>
<dbReference type="PANTHER" id="PTHR45646">
    <property type="entry name" value="SERINE/THREONINE-PROTEIN KINASE DOA-RELATED"/>
    <property type="match status" value="1"/>
</dbReference>
<name>A0A7S3DMP8_9EUKA</name>
<reference evidence="9" key="1">
    <citation type="submission" date="2021-01" db="EMBL/GenBank/DDBJ databases">
        <authorList>
            <person name="Corre E."/>
            <person name="Pelletier E."/>
            <person name="Niang G."/>
            <person name="Scheremetjew M."/>
            <person name="Finn R."/>
            <person name="Kale V."/>
            <person name="Holt S."/>
            <person name="Cochrane G."/>
            <person name="Meng A."/>
            <person name="Brown T."/>
            <person name="Cohen L."/>
        </authorList>
    </citation>
    <scope>NUCLEOTIDE SEQUENCE</scope>
    <source>
        <strain evidence="9">NIES-2562</strain>
    </source>
</reference>
<dbReference type="Pfam" id="PF00069">
    <property type="entry name" value="Pkinase"/>
    <property type="match status" value="1"/>
</dbReference>
<feature type="compositionally biased region" description="Basic and acidic residues" evidence="7">
    <location>
        <begin position="68"/>
        <end position="82"/>
    </location>
</feature>
<keyword evidence="2" id="KW-0808">Transferase</keyword>
<dbReference type="EMBL" id="HBIB01036599">
    <property type="protein sequence ID" value="CAE0261489.1"/>
    <property type="molecule type" value="Transcribed_RNA"/>
</dbReference>
<feature type="compositionally biased region" description="Basic and acidic residues" evidence="7">
    <location>
        <begin position="527"/>
        <end position="536"/>
    </location>
</feature>
<proteinExistence type="predicted"/>
<evidence type="ECO:0000256" key="2">
    <source>
        <dbReference type="ARBA" id="ARBA00022679"/>
    </source>
</evidence>
<feature type="region of interest" description="Disordered" evidence="7">
    <location>
        <begin position="1"/>
        <end position="101"/>
    </location>
</feature>
<sequence>MSESIPIGAGATAGQSRNKTAIADSTCRAAASESQSHIEETLSKERGEALPEADLGRDGAKAEAVSDAVKKDLDDDKAREEATGSSAFSSDEDLPPLDESEQHLFDSSGHIVFEKGLLVGGRYEMSAFLGRGTFGTVAKAWDTKEKHYCALKIVRRGKTYNHTSSHELQYYVELQRRTVMGKSRIHPRVLGSFLWHDTLCIVFELLGPDLHKVIGENGPLPLSFVKDLAYNILCALRVIHEVMLIHADLKPENILFFDTDWGTERATSHLPRPDVCLVDFGGALFEYESHPDTITTRPYRAPEVSLKLDWSYPVDLWAVGCILVEAVSGWQVFKSGDDIERVAMYYKAIGPPPIEMVYDSMYAGSNLFEHGQLRWPQDCTLPTTVLKISNMMSIAELLPHMEEREAEEMGITGRCVSQDLCSTPFHSTLFFGRNGRKKRKLHLSSAHDSSEGGEQLRGGEGGEKGEGEGGEGKRRRWDGGRGNSREGEGEAGKCCDECKVRNAKKHVLGVSKAGVYDERHFHKDFMQKSSVDEGKLAKSGRGEGGVGEEESEGVRQEEVSSRPARDGEEESGREGDVSASESGDRKGKEGRLGGAEKKGEESETSRGEKGGGRESEREMKTKEGGSSDGHAECGDADDDDDNDGNEGSDKEEDGEKEQEGACAICKAYHAKDWILFRDLVSRLLTWKGEGRISAEQALSHPFFQEVNERHKFWSNHEGDGASALSVNDGRLAWSWRSAGGWPLEDDEREELEMRGEGKGGKEEEKGAMAAIALHGIPDMTGEQ</sequence>
<dbReference type="InterPro" id="IPR000719">
    <property type="entry name" value="Prot_kinase_dom"/>
</dbReference>
<protein>
    <recommendedName>
        <fullName evidence="8">Protein kinase domain-containing protein</fullName>
    </recommendedName>
</protein>
<keyword evidence="5 6" id="KW-0067">ATP-binding</keyword>
<dbReference type="PROSITE" id="PS00107">
    <property type="entry name" value="PROTEIN_KINASE_ATP"/>
    <property type="match status" value="1"/>
</dbReference>
<dbReference type="InterPro" id="IPR017441">
    <property type="entry name" value="Protein_kinase_ATP_BS"/>
</dbReference>
<dbReference type="PANTHER" id="PTHR45646:SF11">
    <property type="entry name" value="SERINE_THREONINE-PROTEIN KINASE DOA"/>
    <property type="match status" value="1"/>
</dbReference>
<dbReference type="InterPro" id="IPR051175">
    <property type="entry name" value="CLK_kinases"/>
</dbReference>
<feature type="binding site" evidence="6">
    <location>
        <position position="152"/>
    </location>
    <ligand>
        <name>ATP</name>
        <dbReference type="ChEBI" id="CHEBI:30616"/>
    </ligand>
</feature>
<dbReference type="SMART" id="SM00220">
    <property type="entry name" value="S_TKc"/>
    <property type="match status" value="1"/>
</dbReference>
<feature type="compositionally biased region" description="Acidic residues" evidence="7">
    <location>
        <begin position="90"/>
        <end position="99"/>
    </location>
</feature>
<accession>A0A7S3DMP8</accession>
<feature type="region of interest" description="Disordered" evidence="7">
    <location>
        <begin position="440"/>
        <end position="492"/>
    </location>
</feature>
<evidence type="ECO:0000256" key="3">
    <source>
        <dbReference type="ARBA" id="ARBA00022741"/>
    </source>
</evidence>
<dbReference type="GO" id="GO:0004674">
    <property type="term" value="F:protein serine/threonine kinase activity"/>
    <property type="evidence" value="ECO:0007669"/>
    <property type="project" value="UniProtKB-KW"/>
</dbReference>
<evidence type="ECO:0000259" key="8">
    <source>
        <dbReference type="PROSITE" id="PS50011"/>
    </source>
</evidence>